<dbReference type="Gene3D" id="3.30.70.270">
    <property type="match status" value="1"/>
</dbReference>
<dbReference type="Pfam" id="PF24898">
    <property type="entry name" value="GGDEF_GdpP"/>
    <property type="match status" value="1"/>
</dbReference>
<gene>
    <name evidence="9" type="ORF">JOC49_000477</name>
</gene>
<evidence type="ECO:0000256" key="5">
    <source>
        <dbReference type="ARBA" id="ARBA00023136"/>
    </source>
</evidence>
<evidence type="ECO:0000256" key="7">
    <source>
        <dbReference type="SAM" id="Phobius"/>
    </source>
</evidence>
<feature type="domain" description="GGDEF" evidence="8">
    <location>
        <begin position="184"/>
        <end position="312"/>
    </location>
</feature>
<keyword evidence="10" id="KW-1185">Reference proteome</keyword>
<dbReference type="Pfam" id="PF02272">
    <property type="entry name" value="DHHA1"/>
    <property type="match status" value="1"/>
</dbReference>
<dbReference type="InterPro" id="IPR051319">
    <property type="entry name" value="Oligoribo/pAp-PDE_c-di-AMP_PDE"/>
</dbReference>
<dbReference type="RefSeq" id="WP_204661834.1">
    <property type="nucleotide sequence ID" value="NZ_JAFBDT010000002.1"/>
</dbReference>
<evidence type="ECO:0000256" key="1">
    <source>
        <dbReference type="ARBA" id="ARBA00004651"/>
    </source>
</evidence>
<keyword evidence="2 6" id="KW-1003">Cell membrane</keyword>
<dbReference type="InterPro" id="IPR001667">
    <property type="entry name" value="DDH_dom"/>
</dbReference>
<feature type="transmembrane region" description="Helical" evidence="7">
    <location>
        <begin position="14"/>
        <end position="31"/>
    </location>
</feature>
<dbReference type="InterPro" id="IPR014528">
    <property type="entry name" value="GdpP/PdeA"/>
</dbReference>
<keyword evidence="5 6" id="KW-0472">Membrane</keyword>
<evidence type="ECO:0000256" key="2">
    <source>
        <dbReference type="ARBA" id="ARBA00022475"/>
    </source>
</evidence>
<keyword evidence="6" id="KW-0378">Hydrolase</keyword>
<dbReference type="Pfam" id="PF21370">
    <property type="entry name" value="PAS_GdpP"/>
    <property type="match status" value="1"/>
</dbReference>
<dbReference type="InterPro" id="IPR038763">
    <property type="entry name" value="DHH_sf"/>
</dbReference>
<dbReference type="PROSITE" id="PS50887">
    <property type="entry name" value="GGDEF"/>
    <property type="match status" value="1"/>
</dbReference>
<protein>
    <recommendedName>
        <fullName evidence="6">Cyclic-di-AMP phosphodiesterase</fullName>
        <ecNumber evidence="6">3.1.4.-</ecNumber>
    </recommendedName>
</protein>
<evidence type="ECO:0000256" key="6">
    <source>
        <dbReference type="PIRNR" id="PIRNR026583"/>
    </source>
</evidence>
<dbReference type="Gene3D" id="3.10.310.30">
    <property type="match status" value="1"/>
</dbReference>
<dbReference type="InterPro" id="IPR000160">
    <property type="entry name" value="GGDEF_dom"/>
</dbReference>
<dbReference type="Pfam" id="PF01368">
    <property type="entry name" value="DHH"/>
    <property type="match status" value="1"/>
</dbReference>
<evidence type="ECO:0000256" key="3">
    <source>
        <dbReference type="ARBA" id="ARBA00022692"/>
    </source>
</evidence>
<evidence type="ECO:0000256" key="4">
    <source>
        <dbReference type="ARBA" id="ARBA00022989"/>
    </source>
</evidence>
<organism evidence="9 10">
    <name type="scientific">Fusibacter tunisiensis</name>
    <dbReference type="NCBI Taxonomy" id="1008308"/>
    <lineage>
        <taxon>Bacteria</taxon>
        <taxon>Bacillati</taxon>
        <taxon>Bacillota</taxon>
        <taxon>Clostridia</taxon>
        <taxon>Eubacteriales</taxon>
        <taxon>Eubacteriales Family XII. Incertae Sedis</taxon>
        <taxon>Fusibacter</taxon>
    </lineage>
</organism>
<comment type="subcellular location">
    <subcellularLocation>
        <location evidence="1">Cell membrane</location>
        <topology evidence="1">Multi-pass membrane protein</topology>
    </subcellularLocation>
</comment>
<reference evidence="9 10" key="1">
    <citation type="submission" date="2021-01" db="EMBL/GenBank/DDBJ databases">
        <title>Genomic Encyclopedia of Type Strains, Phase IV (KMG-IV): sequencing the most valuable type-strain genomes for metagenomic binning, comparative biology and taxonomic classification.</title>
        <authorList>
            <person name="Goeker M."/>
        </authorList>
    </citation>
    <scope>NUCLEOTIDE SEQUENCE [LARGE SCALE GENOMIC DNA]</scope>
    <source>
        <strain evidence="9 10">DSM 24436</strain>
    </source>
</reference>
<dbReference type="Proteomes" id="UP000767854">
    <property type="component" value="Unassembled WGS sequence"/>
</dbReference>
<keyword evidence="3 7" id="KW-0812">Transmembrane</keyword>
<accession>A0ABS2MNI6</accession>
<feature type="transmembrane region" description="Helical" evidence="7">
    <location>
        <begin position="37"/>
        <end position="53"/>
    </location>
</feature>
<dbReference type="PANTHER" id="PTHR47618">
    <property type="entry name" value="BIFUNCTIONAL OLIGORIBONUCLEASE AND PAP PHOSPHATASE NRNA"/>
    <property type="match status" value="1"/>
</dbReference>
<dbReference type="SUPFAM" id="SSF64182">
    <property type="entry name" value="DHH phosphoesterases"/>
    <property type="match status" value="1"/>
</dbReference>
<dbReference type="SMART" id="SM00091">
    <property type="entry name" value="PAS"/>
    <property type="match status" value="1"/>
</dbReference>
<comment type="caution">
    <text evidence="9">The sequence shown here is derived from an EMBL/GenBank/DDBJ whole genome shotgun (WGS) entry which is preliminary data.</text>
</comment>
<evidence type="ECO:0000259" key="8">
    <source>
        <dbReference type="PROSITE" id="PS50887"/>
    </source>
</evidence>
<dbReference type="Gene3D" id="3.30.450.20">
    <property type="entry name" value="PAS domain"/>
    <property type="match status" value="1"/>
</dbReference>
<dbReference type="PANTHER" id="PTHR47618:SF2">
    <property type="entry name" value="CYCLIC-DI-AMP PHOSPHODIESTERASE GDPP"/>
    <property type="match status" value="1"/>
</dbReference>
<proteinExistence type="inferred from homology"/>
<name>A0ABS2MNI6_9FIRM</name>
<dbReference type="EMBL" id="JAFBDT010000002">
    <property type="protein sequence ID" value="MBM7560963.1"/>
    <property type="molecule type" value="Genomic_DNA"/>
</dbReference>
<dbReference type="CDD" id="cd00130">
    <property type="entry name" value="PAS"/>
    <property type="match status" value="1"/>
</dbReference>
<dbReference type="Gene3D" id="3.90.1640.10">
    <property type="entry name" value="inorganic pyrophosphatase (n-terminal core)"/>
    <property type="match status" value="1"/>
</dbReference>
<dbReference type="EC" id="3.1.4.-" evidence="6"/>
<comment type="function">
    <text evidence="6">Has phosphodiesterase (PDE) activity against cyclic-di-AMP (c-di-AMP).</text>
</comment>
<comment type="catalytic activity">
    <reaction evidence="6">
        <text>3',3'-c-di-AMP + H2O = 5'-O-phosphonoadenylyl-(3'-&gt;5')-adenosine + H(+)</text>
        <dbReference type="Rhea" id="RHEA:54420"/>
        <dbReference type="ChEBI" id="CHEBI:15377"/>
        <dbReference type="ChEBI" id="CHEBI:15378"/>
        <dbReference type="ChEBI" id="CHEBI:71500"/>
        <dbReference type="ChEBI" id="CHEBI:138171"/>
    </reaction>
</comment>
<keyword evidence="4 7" id="KW-1133">Transmembrane helix</keyword>
<dbReference type="InterPro" id="IPR049553">
    <property type="entry name" value="GdpP-like_PAS"/>
</dbReference>
<dbReference type="InterPro" id="IPR000014">
    <property type="entry name" value="PAS"/>
</dbReference>
<evidence type="ECO:0000313" key="9">
    <source>
        <dbReference type="EMBL" id="MBM7560963.1"/>
    </source>
</evidence>
<evidence type="ECO:0000313" key="10">
    <source>
        <dbReference type="Proteomes" id="UP000767854"/>
    </source>
</evidence>
<sequence length="663" mass="74529">MGNNKMGNPFKEPLNIYLIIMGILVGVVAYYDALLGFAGVVLLMGLVFFNWYSNRSRSKKWRKYIEKYSMHIDNAARYAVFNLPVPLVVVDIEGKINWYNSKFTDLLEEKSIMGKSLGAVVGGIQLDQLQNQERQSGIKVGDRIYDIYPNMVALDEASDSELLIMLYWFDTTDYSTLKTKYEDEKPVVAMINVDNYEDVMNETKEDKIPFVTSEIEKKINLWATRMNGMIKKYQNDKYLVIFEHKYLEHLEAKRFSIVDEVREIDAGNKIPVTLSIGIGINGTTPAQLEEDAYASLELALGRGGDQAVLRKKNAFEFYGGKTKAVEKRNRVKARVIAHGFRTLVDESARVIVMGHRMPDMDSFGAAVGVYRSVINRGKEAYIVLNTVTDAILNVHENFKDNSLYRFIDSDKALELLDDDTLVVVVDTHKPSLTECPELVEQSDNVVVIDHHRRSTEFIEKAVLKYLEPYASSTSELIAELIQYMENKPKIEKEEADALLAGITVDTKNFSLKTGVRTFDAAAYLRRQGADTIRVRQLFQDDLETFIDKATIVGTAIRYRESIAISTSDISSESIQLIAAQAADDLLNIRGINASFVIAQKTDGMVIISGRSLGEVNVQVILESLGGGGHLEVAGAQFEETDVMTVKEQLIHAIDEYFEEGVVK</sequence>
<comment type="similarity">
    <text evidence="6">Belongs to the GdpP/PdeA phosphodiesterase family.</text>
</comment>
<dbReference type="InterPro" id="IPR003156">
    <property type="entry name" value="DHHA1_dom"/>
</dbReference>
<dbReference type="PIRSF" id="PIRSF026583">
    <property type="entry name" value="YybT"/>
    <property type="match status" value="1"/>
</dbReference>
<dbReference type="InterPro" id="IPR043128">
    <property type="entry name" value="Rev_trsase/Diguanyl_cyclase"/>
</dbReference>